<dbReference type="Proteomes" id="UP000199220">
    <property type="component" value="Unassembled WGS sequence"/>
</dbReference>
<reference evidence="4" key="1">
    <citation type="submission" date="2016-10" db="EMBL/GenBank/DDBJ databases">
        <authorList>
            <person name="Varghese N."/>
            <person name="Submissions S."/>
        </authorList>
    </citation>
    <scope>NUCLEOTIDE SEQUENCE [LARGE SCALE GENOMIC DNA]</scope>
    <source>
        <strain evidence="4">DSM 21368</strain>
    </source>
</reference>
<dbReference type="STRING" id="648782.SAMN04488554_4160"/>
<dbReference type="InterPro" id="IPR059026">
    <property type="entry name" value="LpqB_N"/>
</dbReference>
<dbReference type="AlphaFoldDB" id="A0A1H5NBI2"/>
<dbReference type="InterPro" id="IPR019606">
    <property type="entry name" value="GerMN"/>
</dbReference>
<dbReference type="RefSeq" id="WP_089775277.1">
    <property type="nucleotide sequence ID" value="NZ_FNTX01000002.1"/>
</dbReference>
<feature type="signal peptide" evidence="1">
    <location>
        <begin position="1"/>
        <end position="32"/>
    </location>
</feature>
<dbReference type="Pfam" id="PF10647">
    <property type="entry name" value="Gmad1"/>
    <property type="match status" value="1"/>
</dbReference>
<dbReference type="PROSITE" id="PS51257">
    <property type="entry name" value="PROKAR_LIPOPROTEIN"/>
    <property type="match status" value="1"/>
</dbReference>
<gene>
    <name evidence="3" type="ORF">SAMN04488554_4160</name>
</gene>
<evidence type="ECO:0000256" key="1">
    <source>
        <dbReference type="SAM" id="SignalP"/>
    </source>
</evidence>
<dbReference type="SUPFAM" id="SSF69322">
    <property type="entry name" value="Tricorn protease domain 2"/>
    <property type="match status" value="1"/>
</dbReference>
<evidence type="ECO:0000259" key="2">
    <source>
        <dbReference type="SMART" id="SM00909"/>
    </source>
</evidence>
<protein>
    <submittedName>
        <fullName evidence="3">Sporulation and spore germination</fullName>
    </submittedName>
</protein>
<dbReference type="InterPro" id="IPR018910">
    <property type="entry name" value="LpqB_C"/>
</dbReference>
<dbReference type="Pfam" id="PF25976">
    <property type="entry name" value="LpqB_N"/>
    <property type="match status" value="1"/>
</dbReference>
<evidence type="ECO:0000313" key="4">
    <source>
        <dbReference type="Proteomes" id="UP000199220"/>
    </source>
</evidence>
<sequence length="563" mass="57749">MRRPIARAVAAAALGALLAGCASLPTSGPVEAGVEADPDQGVGYVAGDGPAPGDAPGAIVRGFQSASVVGTNDDFVQARAFVTSDAAAAWAPTDQVAVYDASVPLRYSEPDEGTVEVTATIVATVNAVGIYTQASPGSTTTFTYELVQDSGEWRIESLPDGVLISEVNFSTVYRQTPLYYLSADGSALVPDPRWFPQRNAATYAIRGLLAGASEWMSPAVVSAIPSGTGLSIDSVTVSAGVASVPLTEEVQSASATDRALLLAQINQTLSGLPRVTSVSVTVDGVPLELVPDQEPPELVVDRSVGRSPLMLSDTHELVAFNGAELTPVPDVAPLSGIGAADLALPYDNDAPAVVLAGANRLVAVPRTGADPETLYTGPHLLAPSYGPNGWVWTGSEQNEGELVVVRPTAQQTRATVEAEALAGQQVRAIRVSRDGARLAVVVEDDGSTQVLVFSVVTGTGGVPAALGGSLTVARGVDDVTDVVWLDSSSLAVLGTTQQTETVHLVPIGGPITRLPSVPDTDDIAAGNGERELYLSTEDGTLYGRSGNGWAQLATGVHAPAFAG</sequence>
<dbReference type="Pfam" id="PF10646">
    <property type="entry name" value="Germane"/>
    <property type="match status" value="1"/>
</dbReference>
<organism evidence="3 4">
    <name type="scientific">Ruania alba</name>
    <dbReference type="NCBI Taxonomy" id="648782"/>
    <lineage>
        <taxon>Bacteria</taxon>
        <taxon>Bacillati</taxon>
        <taxon>Actinomycetota</taxon>
        <taxon>Actinomycetes</taxon>
        <taxon>Micrococcales</taxon>
        <taxon>Ruaniaceae</taxon>
        <taxon>Ruania</taxon>
    </lineage>
</organism>
<dbReference type="SMART" id="SM00909">
    <property type="entry name" value="Germane"/>
    <property type="match status" value="1"/>
</dbReference>
<keyword evidence="1" id="KW-0732">Signal</keyword>
<evidence type="ECO:0000313" key="3">
    <source>
        <dbReference type="EMBL" id="SEE98926.1"/>
    </source>
</evidence>
<feature type="chain" id="PRO_5011599074" evidence="1">
    <location>
        <begin position="33"/>
        <end position="563"/>
    </location>
</feature>
<accession>A0A1H5NBI2</accession>
<proteinExistence type="predicted"/>
<name>A0A1H5NBI2_9MICO</name>
<keyword evidence="4" id="KW-1185">Reference proteome</keyword>
<dbReference type="EMBL" id="FNTX01000002">
    <property type="protein sequence ID" value="SEE98926.1"/>
    <property type="molecule type" value="Genomic_DNA"/>
</dbReference>
<dbReference type="OrthoDB" id="3226781at2"/>
<feature type="domain" description="GerMN" evidence="2">
    <location>
        <begin position="201"/>
        <end position="291"/>
    </location>
</feature>